<reference evidence="2" key="1">
    <citation type="journal article" date="2023" name="Int. J. Syst. Evol. Microbiol.">
        <title>&lt;i&gt;Clostridium folliculivorans&lt;/i&gt; sp. nov., isolated from soil samples of an organic paddy in Japan.</title>
        <authorList>
            <person name="Tazawa J."/>
            <person name="Kobayashi H."/>
            <person name="Tanizawa Y."/>
            <person name="Uchino A."/>
            <person name="Tanaka F."/>
            <person name="Urashima Y."/>
            <person name="Miura S."/>
            <person name="Sakamoto M."/>
            <person name="Ohkuma M."/>
            <person name="Tohno M."/>
        </authorList>
    </citation>
    <scope>NUCLEOTIDE SEQUENCE</scope>
    <source>
        <strain evidence="2">D1-1</strain>
    </source>
</reference>
<organism evidence="2 3">
    <name type="scientific">Clostridium folliculivorans</name>
    <dbReference type="NCBI Taxonomy" id="2886038"/>
    <lineage>
        <taxon>Bacteria</taxon>
        <taxon>Bacillati</taxon>
        <taxon>Bacillota</taxon>
        <taxon>Clostridia</taxon>
        <taxon>Eubacteriales</taxon>
        <taxon>Clostridiaceae</taxon>
        <taxon>Clostridium</taxon>
    </lineage>
</organism>
<dbReference type="PROSITE" id="PS51071">
    <property type="entry name" value="HTH_RPIR"/>
    <property type="match status" value="1"/>
</dbReference>
<dbReference type="GO" id="GO:0097367">
    <property type="term" value="F:carbohydrate derivative binding"/>
    <property type="evidence" value="ECO:0007669"/>
    <property type="project" value="InterPro"/>
</dbReference>
<proteinExistence type="predicted"/>
<dbReference type="InterPro" id="IPR036388">
    <property type="entry name" value="WH-like_DNA-bd_sf"/>
</dbReference>
<feature type="domain" description="HTH rpiR-type" evidence="1">
    <location>
        <begin position="4"/>
        <end position="80"/>
    </location>
</feature>
<dbReference type="AlphaFoldDB" id="A0A9W5Y6Y7"/>
<dbReference type="InterPro" id="IPR009057">
    <property type="entry name" value="Homeodomain-like_sf"/>
</dbReference>
<dbReference type="EMBL" id="BQXY01000021">
    <property type="protein sequence ID" value="GKU27879.1"/>
    <property type="molecule type" value="Genomic_DNA"/>
</dbReference>
<dbReference type="InterPro" id="IPR000281">
    <property type="entry name" value="HTH_RpiR"/>
</dbReference>
<keyword evidence="3" id="KW-1185">Reference proteome</keyword>
<dbReference type="Proteomes" id="UP001057868">
    <property type="component" value="Unassembled WGS sequence"/>
</dbReference>
<dbReference type="InterPro" id="IPR046348">
    <property type="entry name" value="SIS_dom_sf"/>
</dbReference>
<sequence>MPSIIILLLNVINTLDEDSVNFKIANYLLLNINDLEDLSMSTIAKNCNVSKATVSRFCKQIGVDNFYEFKFICQNRKSDVIEKYSPIANLENSTTQFIDETIKALQLVKESLNSKILNELVEDLFKYDKVAAFGHMQSGNIAVSLQHDLFSNGKMVYTRMPYIDQKQFIEAATNENLIIIFSASGKYFSRLFQRDGFFDKKNKPKIYMITTSVIKVPPSFIDHIISLPNKYELSSSMILQCYANLIPLKYFERVHKKSL</sequence>
<dbReference type="Gene3D" id="1.10.10.10">
    <property type="entry name" value="Winged helix-like DNA-binding domain superfamily/Winged helix DNA-binding domain"/>
    <property type="match status" value="1"/>
</dbReference>
<dbReference type="GO" id="GO:0003677">
    <property type="term" value="F:DNA binding"/>
    <property type="evidence" value="ECO:0007669"/>
    <property type="project" value="InterPro"/>
</dbReference>
<evidence type="ECO:0000313" key="2">
    <source>
        <dbReference type="EMBL" id="GKU27879.1"/>
    </source>
</evidence>
<dbReference type="PANTHER" id="PTHR30514:SF1">
    <property type="entry name" value="HTH-TYPE TRANSCRIPTIONAL REGULATOR HEXR-RELATED"/>
    <property type="match status" value="1"/>
</dbReference>
<dbReference type="PANTHER" id="PTHR30514">
    <property type="entry name" value="GLUCOKINASE"/>
    <property type="match status" value="1"/>
</dbReference>
<dbReference type="Pfam" id="PF01418">
    <property type="entry name" value="HTH_6"/>
    <property type="match status" value="1"/>
</dbReference>
<dbReference type="RefSeq" id="WP_261854700.1">
    <property type="nucleotide sequence ID" value="NZ_BQXY01000021.1"/>
</dbReference>
<gene>
    <name evidence="2" type="ORF">CFOLD11_47060</name>
</gene>
<dbReference type="SUPFAM" id="SSF53697">
    <property type="entry name" value="SIS domain"/>
    <property type="match status" value="1"/>
</dbReference>
<dbReference type="GO" id="GO:1901135">
    <property type="term" value="P:carbohydrate derivative metabolic process"/>
    <property type="evidence" value="ECO:0007669"/>
    <property type="project" value="InterPro"/>
</dbReference>
<protein>
    <recommendedName>
        <fullName evidence="1">HTH rpiR-type domain-containing protein</fullName>
    </recommendedName>
</protein>
<evidence type="ECO:0000259" key="1">
    <source>
        <dbReference type="PROSITE" id="PS51071"/>
    </source>
</evidence>
<evidence type="ECO:0000313" key="3">
    <source>
        <dbReference type="Proteomes" id="UP001057868"/>
    </source>
</evidence>
<comment type="caution">
    <text evidence="2">The sequence shown here is derived from an EMBL/GenBank/DDBJ whole genome shotgun (WGS) entry which is preliminary data.</text>
</comment>
<dbReference type="SUPFAM" id="SSF46689">
    <property type="entry name" value="Homeodomain-like"/>
    <property type="match status" value="1"/>
</dbReference>
<dbReference type="GO" id="GO:0003700">
    <property type="term" value="F:DNA-binding transcription factor activity"/>
    <property type="evidence" value="ECO:0007669"/>
    <property type="project" value="InterPro"/>
</dbReference>
<name>A0A9W5Y6Y7_9CLOT</name>
<dbReference type="InterPro" id="IPR047640">
    <property type="entry name" value="RpiR-like"/>
</dbReference>
<accession>A0A9W5Y6Y7</accession>
<dbReference type="Gene3D" id="3.40.50.10490">
    <property type="entry name" value="Glucose-6-phosphate isomerase like protein, domain 1"/>
    <property type="match status" value="1"/>
</dbReference>